<dbReference type="EMBL" id="CP016619">
    <property type="protein sequence ID" value="ANY84190.1"/>
    <property type="molecule type" value="Genomic_DNA"/>
</dbReference>
<gene>
    <name evidence="1" type="ORF">BB934_38780</name>
</gene>
<geneLocation type="plasmid" evidence="1">
    <name>unnamed2</name>
</geneLocation>
<evidence type="ECO:0000313" key="1">
    <source>
        <dbReference type="EMBL" id="ANY84190.1"/>
    </source>
</evidence>
<reference evidence="1" key="1">
    <citation type="submission" date="2016-07" db="EMBL/GenBank/DDBJ databases">
        <title>Microvirga ossetica sp. nov. a new species of rhizobia isolated from root nodules of the legume species Vicia alpestris Steven originated from North Ossetia region in the Caucasus.</title>
        <authorList>
            <person name="Safronova V.I."/>
            <person name="Kuznetsova I.G."/>
            <person name="Sazanova A.L."/>
            <person name="Belimov A."/>
            <person name="Andronov E."/>
            <person name="Osledkin Y.S."/>
            <person name="Onishchuk O.P."/>
            <person name="Kurchak O.N."/>
            <person name="Shaposhnikov A.I."/>
            <person name="Willems A."/>
            <person name="Tikhonovich I.A."/>
        </authorList>
    </citation>
    <scope>NUCLEOTIDE SEQUENCE [LARGE SCALE GENOMIC DNA]</scope>
    <source>
        <strain evidence="1">V5/3M</strain>
        <plasmid evidence="1">unnamed2</plasmid>
    </source>
</reference>
<protein>
    <submittedName>
        <fullName evidence="1">Uncharacterized protein</fullName>
    </submittedName>
</protein>
<keyword evidence="1" id="KW-0614">Plasmid</keyword>
<sequence length="61" mass="7219">MYATELLPLLQSLLADLADLDFEHESDVETIRTSTAEEWLKQAAIRRLQERHRERCTSYVR</sequence>
<organism evidence="1">
    <name type="scientific">Microvirga ossetica</name>
    <dbReference type="NCBI Taxonomy" id="1882682"/>
    <lineage>
        <taxon>Bacteria</taxon>
        <taxon>Pseudomonadati</taxon>
        <taxon>Pseudomonadota</taxon>
        <taxon>Alphaproteobacteria</taxon>
        <taxon>Hyphomicrobiales</taxon>
        <taxon>Methylobacteriaceae</taxon>
        <taxon>Microvirga</taxon>
    </lineage>
</organism>
<dbReference type="AlphaFoldDB" id="A0A1B2EW64"/>
<name>A0A1B2EW64_9HYPH</name>
<proteinExistence type="predicted"/>
<accession>A0A1B2EW64</accession>
<dbReference type="KEGG" id="moc:BB934_38780"/>